<dbReference type="EMBL" id="KK461825">
    <property type="protein sequence ID" value="KFQ79622.1"/>
    <property type="molecule type" value="Genomic_DNA"/>
</dbReference>
<feature type="non-terminal residue" evidence="1">
    <location>
        <position position="1"/>
    </location>
</feature>
<dbReference type="Proteomes" id="UP000053638">
    <property type="component" value="Unassembled WGS sequence"/>
</dbReference>
<reference evidence="1 2" key="1">
    <citation type="submission" date="2014-04" db="EMBL/GenBank/DDBJ databases">
        <title>Genome evolution of avian class.</title>
        <authorList>
            <person name="Zhang G."/>
            <person name="Li C."/>
        </authorList>
    </citation>
    <scope>NUCLEOTIDE SEQUENCE [LARGE SCALE GENOMIC DNA]</scope>
    <source>
        <strain evidence="1">BGI_N335</strain>
    </source>
</reference>
<keyword evidence="2" id="KW-1185">Reference proteome</keyword>
<sequence length="54" mass="6533">NGHKLKHRKFHLKIRKCFFTVRVTEHWQKLPREAVEYPSLQILKSHLDKVPNSL</sequence>
<proteinExistence type="predicted"/>
<evidence type="ECO:0000313" key="2">
    <source>
        <dbReference type="Proteomes" id="UP000053638"/>
    </source>
</evidence>
<accession>A0A091TRN7</accession>
<evidence type="ECO:0000313" key="1">
    <source>
        <dbReference type="EMBL" id="KFQ79622.1"/>
    </source>
</evidence>
<dbReference type="PhylomeDB" id="A0A091TRN7"/>
<gene>
    <name evidence="1" type="ORF">N335_03533</name>
</gene>
<name>A0A091TRN7_PHALP</name>
<organism evidence="1 2">
    <name type="scientific">Phaethon lepturus</name>
    <name type="common">White-tailed tropicbird</name>
    <dbReference type="NCBI Taxonomy" id="97097"/>
    <lineage>
        <taxon>Eukaryota</taxon>
        <taxon>Metazoa</taxon>
        <taxon>Chordata</taxon>
        <taxon>Craniata</taxon>
        <taxon>Vertebrata</taxon>
        <taxon>Euteleostomi</taxon>
        <taxon>Archelosauria</taxon>
        <taxon>Archosauria</taxon>
        <taxon>Dinosauria</taxon>
        <taxon>Saurischia</taxon>
        <taxon>Theropoda</taxon>
        <taxon>Coelurosauria</taxon>
        <taxon>Aves</taxon>
        <taxon>Neognathae</taxon>
        <taxon>Neoaves</taxon>
        <taxon>Phaethontimorphae</taxon>
        <taxon>Phaethontiformes</taxon>
        <taxon>Phaethontidae</taxon>
        <taxon>Phaethon</taxon>
    </lineage>
</organism>
<feature type="non-terminal residue" evidence="1">
    <location>
        <position position="54"/>
    </location>
</feature>
<dbReference type="AlphaFoldDB" id="A0A091TRN7"/>
<protein>
    <submittedName>
        <fullName evidence="1">Uncharacterized protein</fullName>
    </submittedName>
</protein>